<keyword evidence="1" id="KW-0472">Membrane</keyword>
<keyword evidence="1" id="KW-0812">Transmembrane</keyword>
<dbReference type="Pfam" id="PF18943">
    <property type="entry name" value="DUF5690"/>
    <property type="match status" value="1"/>
</dbReference>
<feature type="transmembrane region" description="Helical" evidence="1">
    <location>
        <begin position="293"/>
        <end position="312"/>
    </location>
</feature>
<dbReference type="Proteomes" id="UP001597459">
    <property type="component" value="Unassembled WGS sequence"/>
</dbReference>
<protein>
    <submittedName>
        <fullName evidence="2">DUF5690 family protein</fullName>
    </submittedName>
</protein>
<feature type="transmembrane region" description="Helical" evidence="1">
    <location>
        <begin position="318"/>
        <end position="339"/>
    </location>
</feature>
<evidence type="ECO:0000313" key="3">
    <source>
        <dbReference type="Proteomes" id="UP001597459"/>
    </source>
</evidence>
<feature type="transmembrane region" description="Helical" evidence="1">
    <location>
        <begin position="351"/>
        <end position="374"/>
    </location>
</feature>
<dbReference type="InterPro" id="IPR036259">
    <property type="entry name" value="MFS_trans_sf"/>
</dbReference>
<organism evidence="2 3">
    <name type="scientific">Aquimarina hainanensis</name>
    <dbReference type="NCBI Taxonomy" id="1578017"/>
    <lineage>
        <taxon>Bacteria</taxon>
        <taxon>Pseudomonadati</taxon>
        <taxon>Bacteroidota</taxon>
        <taxon>Flavobacteriia</taxon>
        <taxon>Flavobacteriales</taxon>
        <taxon>Flavobacteriaceae</taxon>
        <taxon>Aquimarina</taxon>
    </lineage>
</organism>
<feature type="transmembrane region" description="Helical" evidence="1">
    <location>
        <begin position="386"/>
        <end position="409"/>
    </location>
</feature>
<keyword evidence="3" id="KW-1185">Reference proteome</keyword>
<feature type="transmembrane region" description="Helical" evidence="1">
    <location>
        <begin position="215"/>
        <end position="237"/>
    </location>
</feature>
<dbReference type="RefSeq" id="WP_378258784.1">
    <property type="nucleotide sequence ID" value="NZ_JBHSJV010000001.1"/>
</dbReference>
<feature type="transmembrane region" description="Helical" evidence="1">
    <location>
        <begin position="164"/>
        <end position="187"/>
    </location>
</feature>
<dbReference type="InterPro" id="IPR043745">
    <property type="entry name" value="DUF5690"/>
</dbReference>
<feature type="transmembrane region" description="Helical" evidence="1">
    <location>
        <begin position="133"/>
        <end position="158"/>
    </location>
</feature>
<feature type="transmembrane region" description="Helical" evidence="1">
    <location>
        <begin position="48"/>
        <end position="67"/>
    </location>
</feature>
<comment type="caution">
    <text evidence="2">The sequence shown here is derived from an EMBL/GenBank/DDBJ whole genome shotgun (WGS) entry which is preliminary data.</text>
</comment>
<sequence length="438" mass="50039">MNINKINIPFLLQASVASFGTYFCMYAFRKPFSVATFEGIQFFHIDYKILLIIAQVIGYAFSKFIGIKVISELKSSKRVCYLLALIGVSEIALLFFALVPAPYNLFFMFLNGVPLGMIWGIVFSYVEGRKYTEILGVILCSSFIVSSGMVKSVGYFIMNSWGISAFWMPAITGLIFIIPLCFFAWLLERIPPPTAEDKRMKMKRFAMDAKSRKQVLYHFFVPITVLVFFYMFLTAFRDFRDNFTRELWDDIGYTEDASIYTTSELLIAIVVLVLLGGTFYIKNNLRALHAYHGVLLTGVLCILITTWCFQSGVMSGFYWMVLSGFGLYSCYVPFNCLFFDRFIAAFKLKGNAGFLIYIADAFGYLGSVIVLLYKNFGHPNLSWTSFFIYGSYVVSGIGVIAVLGSYYLLNKKKHHQTKYSIGYPIEYTNLENINEYNY</sequence>
<accession>A0ABW5N6Y8</accession>
<feature type="transmembrane region" description="Helical" evidence="1">
    <location>
        <begin position="79"/>
        <end position="99"/>
    </location>
</feature>
<feature type="transmembrane region" description="Helical" evidence="1">
    <location>
        <begin position="7"/>
        <end position="28"/>
    </location>
</feature>
<proteinExistence type="predicted"/>
<keyword evidence="1" id="KW-1133">Transmembrane helix</keyword>
<feature type="transmembrane region" description="Helical" evidence="1">
    <location>
        <begin position="105"/>
        <end position="126"/>
    </location>
</feature>
<dbReference type="SUPFAM" id="SSF103473">
    <property type="entry name" value="MFS general substrate transporter"/>
    <property type="match status" value="1"/>
</dbReference>
<dbReference type="EMBL" id="JBHULX010000013">
    <property type="protein sequence ID" value="MFD2590936.1"/>
    <property type="molecule type" value="Genomic_DNA"/>
</dbReference>
<evidence type="ECO:0000313" key="2">
    <source>
        <dbReference type="EMBL" id="MFD2590936.1"/>
    </source>
</evidence>
<gene>
    <name evidence="2" type="ORF">ACFSTE_08850</name>
</gene>
<reference evidence="3" key="1">
    <citation type="journal article" date="2019" name="Int. J. Syst. Evol. Microbiol.">
        <title>The Global Catalogue of Microorganisms (GCM) 10K type strain sequencing project: providing services to taxonomists for standard genome sequencing and annotation.</title>
        <authorList>
            <consortium name="The Broad Institute Genomics Platform"/>
            <consortium name="The Broad Institute Genome Sequencing Center for Infectious Disease"/>
            <person name="Wu L."/>
            <person name="Ma J."/>
        </authorList>
    </citation>
    <scope>NUCLEOTIDE SEQUENCE [LARGE SCALE GENOMIC DNA]</scope>
    <source>
        <strain evidence="3">KCTC 42423</strain>
    </source>
</reference>
<evidence type="ECO:0000256" key="1">
    <source>
        <dbReference type="SAM" id="Phobius"/>
    </source>
</evidence>
<name>A0ABW5N6Y8_9FLAO</name>
<feature type="transmembrane region" description="Helical" evidence="1">
    <location>
        <begin position="257"/>
        <end position="281"/>
    </location>
</feature>